<dbReference type="GO" id="GO:0005762">
    <property type="term" value="C:mitochondrial large ribosomal subunit"/>
    <property type="evidence" value="ECO:0007669"/>
    <property type="project" value="TreeGrafter"/>
</dbReference>
<sequence length="284" mass="32856">MASLKHTSEKALQMLRSLPRLSLANIRDNPHSRIKTKRGRGQHRGDFHGNGQKRWTVLRLGYDCSNSPFYLRFKYEPYYQGHHLRRQYPPITLKTLQMLIDSNRLDTSRPIDVASLCTTGLFQIFPDEKQFGFQLIDEGAECFKAKINIEVQHASELVIAAIEKNGGVIRTAYYDQKALHALRDPKKFFERGLPIPRRMIPPQDAVEYYSNPKNRGYLADPEAISHERLVLAQKYGYKLPKIEDDPQYNMLIETKDPRQIFYGLEPGIVVNLKDKCIIKPKVDV</sequence>
<evidence type="ECO:0000256" key="1">
    <source>
        <dbReference type="ARBA" id="ARBA00007320"/>
    </source>
</evidence>
<reference evidence="7" key="1">
    <citation type="submission" date="2021-03" db="EMBL/GenBank/DDBJ databases">
        <title>Chromosome level genome of the anhydrobiotic midge Polypedilum vanderplanki.</title>
        <authorList>
            <person name="Yoshida Y."/>
            <person name="Kikawada T."/>
            <person name="Gusev O."/>
        </authorList>
    </citation>
    <scope>NUCLEOTIDE SEQUENCE</scope>
    <source>
        <strain evidence="7">NIAS01</strain>
        <tissue evidence="7">Whole body or cell culture</tissue>
    </source>
</reference>
<keyword evidence="3" id="KW-0687">Ribonucleoprotein</keyword>
<dbReference type="AlphaFoldDB" id="A0A9J6BS93"/>
<proteinExistence type="inferred from homology"/>
<gene>
    <name evidence="7" type="ORF">PVAND_002841</name>
</gene>
<feature type="domain" description="Large ribosomal subunit protein uL15/eL18" evidence="6">
    <location>
        <begin position="90"/>
        <end position="169"/>
    </location>
</feature>
<dbReference type="InterPro" id="IPR021131">
    <property type="entry name" value="Ribosomal_uL15/eL18"/>
</dbReference>
<evidence type="ECO:0000313" key="8">
    <source>
        <dbReference type="Proteomes" id="UP001107558"/>
    </source>
</evidence>
<dbReference type="InterPro" id="IPR036227">
    <property type="entry name" value="Ribosomal_uL15/eL18_sf"/>
</dbReference>
<evidence type="ECO:0000256" key="3">
    <source>
        <dbReference type="ARBA" id="ARBA00023274"/>
    </source>
</evidence>
<comment type="similarity">
    <text evidence="1">Belongs to the universal ribosomal protein uL15 family.</text>
</comment>
<name>A0A9J6BS93_POLVA</name>
<dbReference type="PANTHER" id="PTHR12934">
    <property type="entry name" value="50S RIBOSOMAL PROTEIN L15"/>
    <property type="match status" value="1"/>
</dbReference>
<dbReference type="SUPFAM" id="SSF52080">
    <property type="entry name" value="Ribosomal proteins L15p and L18e"/>
    <property type="match status" value="1"/>
</dbReference>
<accession>A0A9J6BS93</accession>
<dbReference type="Gene3D" id="3.100.10.10">
    <property type="match status" value="1"/>
</dbReference>
<evidence type="ECO:0000313" key="7">
    <source>
        <dbReference type="EMBL" id="KAG5672740.1"/>
    </source>
</evidence>
<dbReference type="PANTHER" id="PTHR12934:SF11">
    <property type="entry name" value="LARGE RIBOSOMAL SUBUNIT PROTEIN UL15M"/>
    <property type="match status" value="1"/>
</dbReference>
<dbReference type="GO" id="GO:0003735">
    <property type="term" value="F:structural constituent of ribosome"/>
    <property type="evidence" value="ECO:0007669"/>
    <property type="project" value="InterPro"/>
</dbReference>
<dbReference type="OrthoDB" id="361383at2759"/>
<dbReference type="Pfam" id="PF00828">
    <property type="entry name" value="Ribosomal_L27A"/>
    <property type="match status" value="1"/>
</dbReference>
<evidence type="ECO:0000259" key="6">
    <source>
        <dbReference type="Pfam" id="PF00828"/>
    </source>
</evidence>
<protein>
    <recommendedName>
        <fullName evidence="4">Large ribosomal subunit protein uL15m</fullName>
    </recommendedName>
    <alternativeName>
        <fullName evidence="5">39S ribosomal protein L15, mitochondrial</fullName>
    </alternativeName>
</protein>
<evidence type="ECO:0000256" key="5">
    <source>
        <dbReference type="ARBA" id="ARBA00035423"/>
    </source>
</evidence>
<dbReference type="EMBL" id="JADBJN010000003">
    <property type="protein sequence ID" value="KAG5672740.1"/>
    <property type="molecule type" value="Genomic_DNA"/>
</dbReference>
<keyword evidence="8" id="KW-1185">Reference proteome</keyword>
<evidence type="ECO:0000256" key="4">
    <source>
        <dbReference type="ARBA" id="ARBA00035299"/>
    </source>
</evidence>
<dbReference type="InterPro" id="IPR005749">
    <property type="entry name" value="Ribosomal_uL15_bac-type"/>
</dbReference>
<organism evidence="7 8">
    <name type="scientific">Polypedilum vanderplanki</name>
    <name type="common">Sleeping chironomid midge</name>
    <dbReference type="NCBI Taxonomy" id="319348"/>
    <lineage>
        <taxon>Eukaryota</taxon>
        <taxon>Metazoa</taxon>
        <taxon>Ecdysozoa</taxon>
        <taxon>Arthropoda</taxon>
        <taxon>Hexapoda</taxon>
        <taxon>Insecta</taxon>
        <taxon>Pterygota</taxon>
        <taxon>Neoptera</taxon>
        <taxon>Endopterygota</taxon>
        <taxon>Diptera</taxon>
        <taxon>Nematocera</taxon>
        <taxon>Chironomoidea</taxon>
        <taxon>Chironomidae</taxon>
        <taxon>Chironominae</taxon>
        <taxon>Polypedilum</taxon>
        <taxon>Polypedilum</taxon>
    </lineage>
</organism>
<dbReference type="Proteomes" id="UP001107558">
    <property type="component" value="Chromosome 3"/>
</dbReference>
<comment type="caution">
    <text evidence="7">The sequence shown here is derived from an EMBL/GenBank/DDBJ whole genome shotgun (WGS) entry which is preliminary data.</text>
</comment>
<dbReference type="GO" id="GO:0006412">
    <property type="term" value="P:translation"/>
    <property type="evidence" value="ECO:0007669"/>
    <property type="project" value="InterPro"/>
</dbReference>
<keyword evidence="2" id="KW-0689">Ribosomal protein</keyword>
<evidence type="ECO:0000256" key="2">
    <source>
        <dbReference type="ARBA" id="ARBA00022980"/>
    </source>
</evidence>